<evidence type="ECO:0000313" key="6">
    <source>
        <dbReference type="EMBL" id="RKR74606.1"/>
    </source>
</evidence>
<dbReference type="Proteomes" id="UP000280008">
    <property type="component" value="Unassembled WGS sequence"/>
</dbReference>
<dbReference type="RefSeq" id="WP_121369399.1">
    <property type="nucleotide sequence ID" value="NZ_RBKS01000001.1"/>
</dbReference>
<dbReference type="InterPro" id="IPR009057">
    <property type="entry name" value="Homeodomain-like_sf"/>
</dbReference>
<accession>A0A495IHN2</accession>
<keyword evidence="3" id="KW-0804">Transcription</keyword>
<protein>
    <submittedName>
        <fullName evidence="6">TetR family transcriptional regulator</fullName>
    </submittedName>
</protein>
<evidence type="ECO:0000259" key="5">
    <source>
        <dbReference type="PROSITE" id="PS50977"/>
    </source>
</evidence>
<dbReference type="EMBL" id="RBKS01000001">
    <property type="protein sequence ID" value="RKR74606.1"/>
    <property type="molecule type" value="Genomic_DNA"/>
</dbReference>
<dbReference type="InterPro" id="IPR023772">
    <property type="entry name" value="DNA-bd_HTH_TetR-type_CS"/>
</dbReference>
<dbReference type="Gene3D" id="1.10.357.10">
    <property type="entry name" value="Tetracycline Repressor, domain 2"/>
    <property type="match status" value="1"/>
</dbReference>
<dbReference type="PROSITE" id="PS50977">
    <property type="entry name" value="HTH_TETR_2"/>
    <property type="match status" value="1"/>
</dbReference>
<keyword evidence="7" id="KW-1185">Reference proteome</keyword>
<evidence type="ECO:0000256" key="3">
    <source>
        <dbReference type="ARBA" id="ARBA00023163"/>
    </source>
</evidence>
<dbReference type="GO" id="GO:0000976">
    <property type="term" value="F:transcription cis-regulatory region binding"/>
    <property type="evidence" value="ECO:0007669"/>
    <property type="project" value="TreeGrafter"/>
</dbReference>
<reference evidence="6 7" key="1">
    <citation type="submission" date="2018-10" db="EMBL/GenBank/DDBJ databases">
        <title>Sequencing the genomes of 1000 actinobacteria strains.</title>
        <authorList>
            <person name="Klenk H.-P."/>
        </authorList>
    </citation>
    <scope>NUCLEOTIDE SEQUENCE [LARGE SCALE GENOMIC DNA]</scope>
    <source>
        <strain evidence="6 7">DSM 17894</strain>
    </source>
</reference>
<feature type="DNA-binding region" description="H-T-H motif" evidence="4">
    <location>
        <begin position="37"/>
        <end position="56"/>
    </location>
</feature>
<feature type="domain" description="HTH tetR-type" evidence="5">
    <location>
        <begin position="14"/>
        <end position="74"/>
    </location>
</feature>
<sequence length="205" mass="21421">MTSTPAGRSGRPRRSSAEILADAASELFLENGYAGTTVDQIAQRAGVSRATFFNYFAGKADLLWLDLDASLARLPEALRSPAVRELPVVASVQAALVDVARAHDDERVPWALTQAEAMRLGDDLVASGAARFVAQHQLVAAYVAQRRGERPDDVWPQVVSSTLLAAAGAAVVSWARAGIGRGPLVASVEPAVAPVARGLAAALGE</sequence>
<name>A0A495IHN2_9MICO</name>
<dbReference type="InterPro" id="IPR050109">
    <property type="entry name" value="HTH-type_TetR-like_transc_reg"/>
</dbReference>
<dbReference type="InterPro" id="IPR041347">
    <property type="entry name" value="MftR_C"/>
</dbReference>
<dbReference type="Pfam" id="PF17754">
    <property type="entry name" value="TetR_C_14"/>
    <property type="match status" value="1"/>
</dbReference>
<organism evidence="6 7">
    <name type="scientific">Frondihabitans australicus</name>
    <dbReference type="NCBI Taxonomy" id="386892"/>
    <lineage>
        <taxon>Bacteria</taxon>
        <taxon>Bacillati</taxon>
        <taxon>Actinomycetota</taxon>
        <taxon>Actinomycetes</taxon>
        <taxon>Micrococcales</taxon>
        <taxon>Microbacteriaceae</taxon>
        <taxon>Frondihabitans</taxon>
    </lineage>
</organism>
<dbReference type="PROSITE" id="PS01081">
    <property type="entry name" value="HTH_TETR_1"/>
    <property type="match status" value="1"/>
</dbReference>
<keyword evidence="1" id="KW-0805">Transcription regulation</keyword>
<evidence type="ECO:0000313" key="7">
    <source>
        <dbReference type="Proteomes" id="UP000280008"/>
    </source>
</evidence>
<dbReference type="PRINTS" id="PR00455">
    <property type="entry name" value="HTHTETR"/>
</dbReference>
<evidence type="ECO:0000256" key="4">
    <source>
        <dbReference type="PROSITE-ProRule" id="PRU00335"/>
    </source>
</evidence>
<evidence type="ECO:0000256" key="1">
    <source>
        <dbReference type="ARBA" id="ARBA00023015"/>
    </source>
</evidence>
<dbReference type="OrthoDB" id="956698at2"/>
<dbReference type="AlphaFoldDB" id="A0A495IHN2"/>
<dbReference type="PANTHER" id="PTHR30055">
    <property type="entry name" value="HTH-TYPE TRANSCRIPTIONAL REGULATOR RUTR"/>
    <property type="match status" value="1"/>
</dbReference>
<keyword evidence="2 4" id="KW-0238">DNA-binding</keyword>
<comment type="caution">
    <text evidence="6">The sequence shown here is derived from an EMBL/GenBank/DDBJ whole genome shotgun (WGS) entry which is preliminary data.</text>
</comment>
<evidence type="ECO:0000256" key="2">
    <source>
        <dbReference type="ARBA" id="ARBA00023125"/>
    </source>
</evidence>
<dbReference type="InterPro" id="IPR001647">
    <property type="entry name" value="HTH_TetR"/>
</dbReference>
<dbReference type="Pfam" id="PF00440">
    <property type="entry name" value="TetR_N"/>
    <property type="match status" value="1"/>
</dbReference>
<dbReference type="SUPFAM" id="SSF46689">
    <property type="entry name" value="Homeodomain-like"/>
    <property type="match status" value="1"/>
</dbReference>
<proteinExistence type="predicted"/>
<dbReference type="GO" id="GO:0003700">
    <property type="term" value="F:DNA-binding transcription factor activity"/>
    <property type="evidence" value="ECO:0007669"/>
    <property type="project" value="TreeGrafter"/>
</dbReference>
<dbReference type="Gene3D" id="1.10.10.60">
    <property type="entry name" value="Homeodomain-like"/>
    <property type="match status" value="1"/>
</dbReference>
<dbReference type="PANTHER" id="PTHR30055:SF234">
    <property type="entry name" value="HTH-TYPE TRANSCRIPTIONAL REGULATOR BETI"/>
    <property type="match status" value="1"/>
</dbReference>
<gene>
    <name evidence="6" type="ORF">C8E83_1727</name>
</gene>